<proteinExistence type="predicted"/>
<dbReference type="PROSITE" id="PS51386">
    <property type="entry name" value="RINT1_TIP20"/>
    <property type="match status" value="1"/>
</dbReference>
<dbReference type="InterPro" id="IPR007528">
    <property type="entry name" value="RINT1_Tip20"/>
</dbReference>
<dbReference type="STRING" id="29172.A0A0D8XRW4"/>
<evidence type="ECO:0000313" key="1">
    <source>
        <dbReference type="EMBL" id="KJH45131.1"/>
    </source>
</evidence>
<dbReference type="PANTHER" id="PTHR13520:SF0">
    <property type="entry name" value="RAD50-INTERACTING PROTEIN 1"/>
    <property type="match status" value="1"/>
</dbReference>
<dbReference type="GO" id="GO:0060628">
    <property type="term" value="P:regulation of ER to Golgi vesicle-mediated transport"/>
    <property type="evidence" value="ECO:0007669"/>
    <property type="project" value="TreeGrafter"/>
</dbReference>
<gene>
    <name evidence="1" type="ORF">DICVIV_08826</name>
</gene>
<name>A0A0D8XRW4_DICVI</name>
<dbReference type="Gene3D" id="1.20.58.670">
    <property type="entry name" value="Dsl1p vesicle tethering complex, Tip20p subunit, domain D"/>
    <property type="match status" value="1"/>
</dbReference>
<accession>A0A0D8XRW4</accession>
<keyword evidence="2" id="KW-1185">Reference proteome</keyword>
<dbReference type="GO" id="GO:0070939">
    <property type="term" value="C:Dsl1/NZR complex"/>
    <property type="evidence" value="ECO:0007669"/>
    <property type="project" value="InterPro"/>
</dbReference>
<dbReference type="Pfam" id="PF04437">
    <property type="entry name" value="RINT1_TIP1"/>
    <property type="match status" value="1"/>
</dbReference>
<protein>
    <submittedName>
        <fullName evidence="1">Uncharacterized protein</fullName>
    </submittedName>
</protein>
<dbReference type="GO" id="GO:0006888">
    <property type="term" value="P:endoplasmic reticulum to Golgi vesicle-mediated transport"/>
    <property type="evidence" value="ECO:0007669"/>
    <property type="project" value="InterPro"/>
</dbReference>
<dbReference type="GO" id="GO:0006890">
    <property type="term" value="P:retrograde vesicle-mediated transport, Golgi to endoplasmic reticulum"/>
    <property type="evidence" value="ECO:0007669"/>
    <property type="project" value="InterPro"/>
</dbReference>
<dbReference type="OrthoDB" id="5840912at2759"/>
<reference evidence="2" key="2">
    <citation type="journal article" date="2016" name="Sci. Rep.">
        <title>Dictyocaulus viviparus genome, variome and transcriptome elucidate lungworm biology and support future intervention.</title>
        <authorList>
            <person name="McNulty S.N."/>
            <person name="Strube C."/>
            <person name="Rosa B.A."/>
            <person name="Martin J.C."/>
            <person name="Tyagi R."/>
            <person name="Choi Y.J."/>
            <person name="Wang Q."/>
            <person name="Hallsworth Pepin K."/>
            <person name="Zhang X."/>
            <person name="Ozersky P."/>
            <person name="Wilson R.K."/>
            <person name="Sternberg P.W."/>
            <person name="Gasser R.B."/>
            <person name="Mitreva M."/>
        </authorList>
    </citation>
    <scope>NUCLEOTIDE SEQUENCE [LARGE SCALE GENOMIC DNA]</scope>
    <source>
        <strain evidence="2">HannoverDv2000</strain>
    </source>
</reference>
<dbReference type="AlphaFoldDB" id="A0A0D8XRW4"/>
<reference evidence="1 2" key="1">
    <citation type="submission" date="2013-11" db="EMBL/GenBank/DDBJ databases">
        <title>Draft genome of the bovine lungworm Dictyocaulus viviparus.</title>
        <authorList>
            <person name="Mitreva M."/>
        </authorList>
    </citation>
    <scope>NUCLEOTIDE SEQUENCE [LARGE SCALE GENOMIC DNA]</scope>
    <source>
        <strain evidence="1 2">HannoverDv2000</strain>
    </source>
</reference>
<dbReference type="InterPro" id="IPR042044">
    <property type="entry name" value="EXOC6PINT-1/Sec15/Tip20_C_dom2"/>
</dbReference>
<evidence type="ECO:0000313" key="2">
    <source>
        <dbReference type="Proteomes" id="UP000053766"/>
    </source>
</evidence>
<organism evidence="1 2">
    <name type="scientific">Dictyocaulus viviparus</name>
    <name type="common">Bovine lungworm</name>
    <dbReference type="NCBI Taxonomy" id="29172"/>
    <lineage>
        <taxon>Eukaryota</taxon>
        <taxon>Metazoa</taxon>
        <taxon>Ecdysozoa</taxon>
        <taxon>Nematoda</taxon>
        <taxon>Chromadorea</taxon>
        <taxon>Rhabditida</taxon>
        <taxon>Rhabditina</taxon>
        <taxon>Rhabditomorpha</taxon>
        <taxon>Strongyloidea</taxon>
        <taxon>Metastrongylidae</taxon>
        <taxon>Dictyocaulus</taxon>
    </lineage>
</organism>
<sequence length="322" mass="37326">MDAMFSSPNRWKNRFCEMDDADQFLVCNCVDEFVSMIQSQQFRARFLPENWAQRRFVELQLLLTDDFRKRLAHIAKQSESPWREPFTNVMNAVWYLKHVVEEWSDCCLLNGITSTGKREVFDDSSAMFSHVWNQMAEDVTRSLALRIIDELRPYQQQFWCVLEPQSGSREITPLFCPVLMMIRTTFTATSKLISKASLEELLRRMSSTLANVITEEVVNVTPFCAEGATQMLFDIESGLLPLLSHIFARSGVSLNMNYDDAFTTLIGSLKLLSLSWPVVTLLREEIDKVPDEVAEEKLFEMKIYGLNKERAKNLFRLRSDIK</sequence>
<dbReference type="EMBL" id="KN716425">
    <property type="protein sequence ID" value="KJH45131.1"/>
    <property type="molecule type" value="Genomic_DNA"/>
</dbReference>
<dbReference type="PANTHER" id="PTHR13520">
    <property type="entry name" value="RAD50-INTERACTING PROTEIN 1 RINT-1"/>
    <property type="match status" value="1"/>
</dbReference>
<dbReference type="Proteomes" id="UP000053766">
    <property type="component" value="Unassembled WGS sequence"/>
</dbReference>